<evidence type="ECO:0000256" key="3">
    <source>
        <dbReference type="ARBA" id="ARBA00022475"/>
    </source>
</evidence>
<comment type="subcellular location">
    <subcellularLocation>
        <location evidence="1 7">Cell membrane</location>
        <topology evidence="1 7">Multi-pass membrane protein</topology>
    </subcellularLocation>
</comment>
<feature type="transmembrane region" description="Helical" evidence="7">
    <location>
        <begin position="204"/>
        <end position="226"/>
    </location>
</feature>
<dbReference type="Proteomes" id="UP000275368">
    <property type="component" value="Chromosome"/>
</dbReference>
<accession>A0A3G9JJ66</accession>
<dbReference type="InterPro" id="IPR000515">
    <property type="entry name" value="MetI-like"/>
</dbReference>
<dbReference type="InterPro" id="IPR051393">
    <property type="entry name" value="ABC_transporter_permease"/>
</dbReference>
<dbReference type="GO" id="GO:0005886">
    <property type="term" value="C:plasma membrane"/>
    <property type="evidence" value="ECO:0007669"/>
    <property type="project" value="UniProtKB-SubCell"/>
</dbReference>
<name>A0A3G9JJ66_9BACL</name>
<dbReference type="SUPFAM" id="SSF161098">
    <property type="entry name" value="MetI-like"/>
    <property type="match status" value="1"/>
</dbReference>
<dbReference type="GO" id="GO:0055085">
    <property type="term" value="P:transmembrane transport"/>
    <property type="evidence" value="ECO:0007669"/>
    <property type="project" value="InterPro"/>
</dbReference>
<evidence type="ECO:0000313" key="9">
    <source>
        <dbReference type="Proteomes" id="UP000275368"/>
    </source>
</evidence>
<dbReference type="CDD" id="cd06261">
    <property type="entry name" value="TM_PBP2"/>
    <property type="match status" value="1"/>
</dbReference>
<dbReference type="Pfam" id="PF00528">
    <property type="entry name" value="BPD_transp_1"/>
    <property type="match status" value="1"/>
</dbReference>
<organism evidence="8 9">
    <name type="scientific">Paenibacillus baekrokdamisoli</name>
    <dbReference type="NCBI Taxonomy" id="1712516"/>
    <lineage>
        <taxon>Bacteria</taxon>
        <taxon>Bacillati</taxon>
        <taxon>Bacillota</taxon>
        <taxon>Bacilli</taxon>
        <taxon>Bacillales</taxon>
        <taxon>Paenibacillaceae</taxon>
        <taxon>Paenibacillus</taxon>
    </lineage>
</organism>
<dbReference type="InterPro" id="IPR035906">
    <property type="entry name" value="MetI-like_sf"/>
</dbReference>
<sequence>MKNVAIKPRTLFLYLSIPVGLYFFMAIVPTFVSFYYSLFEWTGGSVKQFVWFDKYVELLRDDDFWFSFKNSTIFTLFMVIGQVGIAFVFALLFTMKWLRFKAFHRYVMFFPVVISSVVIGLMWQLIYNYDIGILNFILRQLGLEHYIMFWLDDPSIIMRTVAVPVIWQFVGFYLVILLSAIGSIPADLMESAEMDGASGWKRTLYVTIPMIYGTLKICITFCIIGSMKAFDHILVLTGGGPGKSSSVMGLYAYTTAFREMKLSYANAVSIGILLLTLLITLLIRSLLGGRKYES</sequence>
<evidence type="ECO:0000256" key="1">
    <source>
        <dbReference type="ARBA" id="ARBA00004651"/>
    </source>
</evidence>
<keyword evidence="2 7" id="KW-0813">Transport</keyword>
<evidence type="ECO:0000256" key="5">
    <source>
        <dbReference type="ARBA" id="ARBA00022989"/>
    </source>
</evidence>
<dbReference type="PANTHER" id="PTHR30193">
    <property type="entry name" value="ABC TRANSPORTER PERMEASE PROTEIN"/>
    <property type="match status" value="1"/>
</dbReference>
<feature type="transmembrane region" description="Helical" evidence="7">
    <location>
        <begin position="233"/>
        <end position="253"/>
    </location>
</feature>
<feature type="transmembrane region" description="Helical" evidence="7">
    <location>
        <begin position="163"/>
        <end position="184"/>
    </location>
</feature>
<dbReference type="KEGG" id="pbk:Back11_44140"/>
<keyword evidence="6 7" id="KW-0472">Membrane</keyword>
<evidence type="ECO:0000313" key="8">
    <source>
        <dbReference type="EMBL" id="BBH23069.1"/>
    </source>
</evidence>
<dbReference type="OrthoDB" id="9809173at2"/>
<feature type="transmembrane region" description="Helical" evidence="7">
    <location>
        <begin position="73"/>
        <end position="94"/>
    </location>
</feature>
<dbReference type="PANTHER" id="PTHR30193:SF37">
    <property type="entry name" value="INNER MEMBRANE ABC TRANSPORTER PERMEASE PROTEIN YCJO"/>
    <property type="match status" value="1"/>
</dbReference>
<comment type="similarity">
    <text evidence="7">Belongs to the binding-protein-dependent transport system permease family.</text>
</comment>
<reference evidence="8 9" key="1">
    <citation type="submission" date="2018-11" db="EMBL/GenBank/DDBJ databases">
        <title>Complete genome sequence of Paenibacillus baekrokdamisoli strain KCTC 33723.</title>
        <authorList>
            <person name="Kang S.W."/>
            <person name="Lee K.C."/>
            <person name="Kim K.K."/>
            <person name="Kim J.S."/>
            <person name="Kim D.S."/>
            <person name="Ko S.H."/>
            <person name="Yang S.H."/>
            <person name="Lee J.S."/>
        </authorList>
    </citation>
    <scope>NUCLEOTIDE SEQUENCE [LARGE SCALE GENOMIC DNA]</scope>
    <source>
        <strain evidence="8 9">KCTC 33723</strain>
    </source>
</reference>
<evidence type="ECO:0000256" key="4">
    <source>
        <dbReference type="ARBA" id="ARBA00022692"/>
    </source>
</evidence>
<dbReference type="EMBL" id="AP019308">
    <property type="protein sequence ID" value="BBH23069.1"/>
    <property type="molecule type" value="Genomic_DNA"/>
</dbReference>
<evidence type="ECO:0000256" key="6">
    <source>
        <dbReference type="ARBA" id="ARBA00023136"/>
    </source>
</evidence>
<feature type="transmembrane region" description="Helical" evidence="7">
    <location>
        <begin position="12"/>
        <end position="36"/>
    </location>
</feature>
<keyword evidence="3" id="KW-1003">Cell membrane</keyword>
<dbReference type="AlphaFoldDB" id="A0A3G9JJ66"/>
<feature type="transmembrane region" description="Helical" evidence="7">
    <location>
        <begin position="132"/>
        <end position="151"/>
    </location>
</feature>
<dbReference type="PROSITE" id="PS50928">
    <property type="entry name" value="ABC_TM1"/>
    <property type="match status" value="1"/>
</dbReference>
<dbReference type="Gene3D" id="1.10.3720.10">
    <property type="entry name" value="MetI-like"/>
    <property type="match status" value="1"/>
</dbReference>
<keyword evidence="4 7" id="KW-0812">Transmembrane</keyword>
<feature type="transmembrane region" description="Helical" evidence="7">
    <location>
        <begin position="265"/>
        <end position="287"/>
    </location>
</feature>
<proteinExistence type="inferred from homology"/>
<feature type="transmembrane region" description="Helical" evidence="7">
    <location>
        <begin position="106"/>
        <end position="126"/>
    </location>
</feature>
<gene>
    <name evidence="8" type="primary">yurN_1</name>
    <name evidence="8" type="ORF">Back11_44140</name>
</gene>
<keyword evidence="9" id="KW-1185">Reference proteome</keyword>
<protein>
    <submittedName>
        <fullName evidence="8">Putative ABC transporter permease protein YurN</fullName>
    </submittedName>
</protein>
<evidence type="ECO:0000256" key="2">
    <source>
        <dbReference type="ARBA" id="ARBA00022448"/>
    </source>
</evidence>
<evidence type="ECO:0000256" key="7">
    <source>
        <dbReference type="RuleBase" id="RU363032"/>
    </source>
</evidence>
<keyword evidence="5 7" id="KW-1133">Transmembrane helix</keyword>
<dbReference type="RefSeq" id="WP_125662141.1">
    <property type="nucleotide sequence ID" value="NZ_AP019308.1"/>
</dbReference>